<comment type="caution">
    <text evidence="2">The sequence shown here is derived from an EMBL/GenBank/DDBJ whole genome shotgun (WGS) entry which is preliminary data.</text>
</comment>
<feature type="transmembrane region" description="Helical" evidence="1">
    <location>
        <begin position="72"/>
        <end position="89"/>
    </location>
</feature>
<keyword evidence="1" id="KW-0472">Membrane</keyword>
<feature type="transmembrane region" description="Helical" evidence="1">
    <location>
        <begin position="9"/>
        <end position="29"/>
    </location>
</feature>
<sequence>MFLNYLPQGFWLSIVAFVTFQWVAIPVIAHLSTSAAGVMMGILFIISVIYPLYLLFMLLYLSQVKKLNGEQLMIAAVFLLIPLFAYIPLVA</sequence>
<reference evidence="2 3" key="1">
    <citation type="submission" date="2018-10" db="EMBL/GenBank/DDBJ databases">
        <title>Bacillus Keqinensis sp. nov., a moderately halophilic bacterium isolated from a saline-alkaline lake.</title>
        <authorList>
            <person name="Wang H."/>
        </authorList>
    </citation>
    <scope>NUCLEOTIDE SEQUENCE [LARGE SCALE GENOMIC DNA]</scope>
    <source>
        <strain evidence="2 3">KQ-3</strain>
    </source>
</reference>
<evidence type="ECO:0000313" key="3">
    <source>
        <dbReference type="Proteomes" id="UP000278746"/>
    </source>
</evidence>
<feature type="transmembrane region" description="Helical" evidence="1">
    <location>
        <begin position="35"/>
        <end position="60"/>
    </location>
</feature>
<dbReference type="Proteomes" id="UP000278746">
    <property type="component" value="Unassembled WGS sequence"/>
</dbReference>
<name>A0A3M7TPE9_9BACI</name>
<proteinExistence type="predicted"/>
<dbReference type="EMBL" id="RHIB01000003">
    <property type="protein sequence ID" value="RNA66897.1"/>
    <property type="molecule type" value="Genomic_DNA"/>
</dbReference>
<evidence type="ECO:0000256" key="1">
    <source>
        <dbReference type="SAM" id="Phobius"/>
    </source>
</evidence>
<dbReference type="OrthoDB" id="2886707at2"/>
<dbReference type="RefSeq" id="WP_122900797.1">
    <property type="nucleotide sequence ID" value="NZ_RHIB01000003.1"/>
</dbReference>
<evidence type="ECO:0000313" key="2">
    <source>
        <dbReference type="EMBL" id="RNA66897.1"/>
    </source>
</evidence>
<keyword evidence="1" id="KW-0812">Transmembrane</keyword>
<dbReference type="AlphaFoldDB" id="A0A3M7TPE9"/>
<keyword evidence="1" id="KW-1133">Transmembrane helix</keyword>
<keyword evidence="3" id="KW-1185">Reference proteome</keyword>
<accession>A0A3M7TPE9</accession>
<protein>
    <submittedName>
        <fullName evidence="2">Uncharacterized protein</fullName>
    </submittedName>
</protein>
<organism evidence="2 3">
    <name type="scientific">Alteribacter keqinensis</name>
    <dbReference type="NCBI Taxonomy" id="2483800"/>
    <lineage>
        <taxon>Bacteria</taxon>
        <taxon>Bacillati</taxon>
        <taxon>Bacillota</taxon>
        <taxon>Bacilli</taxon>
        <taxon>Bacillales</taxon>
        <taxon>Bacillaceae</taxon>
        <taxon>Alteribacter</taxon>
    </lineage>
</organism>
<gene>
    <name evidence="2" type="ORF">EBO34_16985</name>
</gene>